<dbReference type="AlphaFoldDB" id="A0AAW1P957"/>
<dbReference type="EMBL" id="JALJOR010000010">
    <property type="protein sequence ID" value="KAK9809966.1"/>
    <property type="molecule type" value="Genomic_DNA"/>
</dbReference>
<accession>A0AAW1P957</accession>
<name>A0AAW1P957_9CHLO</name>
<comment type="caution">
    <text evidence="2">The sequence shown here is derived from an EMBL/GenBank/DDBJ whole genome shotgun (WGS) entry which is preliminary data.</text>
</comment>
<organism evidence="2 3">
    <name type="scientific">[Myrmecia] bisecta</name>
    <dbReference type="NCBI Taxonomy" id="41462"/>
    <lineage>
        <taxon>Eukaryota</taxon>
        <taxon>Viridiplantae</taxon>
        <taxon>Chlorophyta</taxon>
        <taxon>core chlorophytes</taxon>
        <taxon>Trebouxiophyceae</taxon>
        <taxon>Trebouxiales</taxon>
        <taxon>Trebouxiaceae</taxon>
        <taxon>Myrmecia</taxon>
    </lineage>
</organism>
<keyword evidence="3" id="KW-1185">Reference proteome</keyword>
<evidence type="ECO:0000313" key="3">
    <source>
        <dbReference type="Proteomes" id="UP001489004"/>
    </source>
</evidence>
<feature type="compositionally biased region" description="Low complexity" evidence="1">
    <location>
        <begin position="90"/>
        <end position="104"/>
    </location>
</feature>
<reference evidence="2 3" key="1">
    <citation type="journal article" date="2024" name="Nat. Commun.">
        <title>Phylogenomics reveals the evolutionary origins of lichenization in chlorophyte algae.</title>
        <authorList>
            <person name="Puginier C."/>
            <person name="Libourel C."/>
            <person name="Otte J."/>
            <person name="Skaloud P."/>
            <person name="Haon M."/>
            <person name="Grisel S."/>
            <person name="Petersen M."/>
            <person name="Berrin J.G."/>
            <person name="Delaux P.M."/>
            <person name="Dal Grande F."/>
            <person name="Keller J."/>
        </authorList>
    </citation>
    <scope>NUCLEOTIDE SEQUENCE [LARGE SCALE GENOMIC DNA]</scope>
    <source>
        <strain evidence="2 3">SAG 2043</strain>
    </source>
</reference>
<protein>
    <submittedName>
        <fullName evidence="2">Uncharacterized protein</fullName>
    </submittedName>
</protein>
<proteinExistence type="predicted"/>
<evidence type="ECO:0000313" key="2">
    <source>
        <dbReference type="EMBL" id="KAK9809966.1"/>
    </source>
</evidence>
<gene>
    <name evidence="2" type="ORF">WJX72_002744</name>
</gene>
<feature type="region of interest" description="Disordered" evidence="1">
    <location>
        <begin position="1"/>
        <end position="40"/>
    </location>
</feature>
<feature type="region of interest" description="Disordered" evidence="1">
    <location>
        <begin position="63"/>
        <end position="118"/>
    </location>
</feature>
<sequence>MPDPPCSRKVASSASRRLRGTPACARKPDKASPSAAFSRRSVLSGVLAGALYLCDQRQSIAAQEELQSQPGAGVEGSGRGRPDQPPATSKPPAAAPDKAKPGAPVDEADRRRRKKGRIRELQELRTELAEKEGVLLSKEEELLDRDQTVVVLREELDLERKLRALLTKEKEKAEEEAALAMGLCAGGSMLP</sequence>
<evidence type="ECO:0000256" key="1">
    <source>
        <dbReference type="SAM" id="MobiDB-lite"/>
    </source>
</evidence>
<dbReference type="Proteomes" id="UP001489004">
    <property type="component" value="Unassembled WGS sequence"/>
</dbReference>